<evidence type="ECO:0000256" key="4">
    <source>
        <dbReference type="ARBA" id="ARBA00023163"/>
    </source>
</evidence>
<dbReference type="Pfam" id="PF00126">
    <property type="entry name" value="HTH_1"/>
    <property type="match status" value="1"/>
</dbReference>
<dbReference type="PANTHER" id="PTHR30537">
    <property type="entry name" value="HTH-TYPE TRANSCRIPTIONAL REGULATOR"/>
    <property type="match status" value="1"/>
</dbReference>
<dbReference type="AlphaFoldDB" id="Q0FUR7"/>
<dbReference type="SUPFAM" id="SSF46785">
    <property type="entry name" value="Winged helix' DNA-binding domain"/>
    <property type="match status" value="1"/>
</dbReference>
<dbReference type="SUPFAM" id="SSF53850">
    <property type="entry name" value="Periplasmic binding protein-like II"/>
    <property type="match status" value="1"/>
</dbReference>
<name>Q0FUR7_SALBH</name>
<comment type="caution">
    <text evidence="6">The sequence shown here is derived from an EMBL/GenBank/DDBJ whole genome shotgun (WGS) entry which is preliminary data.</text>
</comment>
<dbReference type="Proteomes" id="UP000006230">
    <property type="component" value="Unassembled WGS sequence"/>
</dbReference>
<dbReference type="CDD" id="cd08422">
    <property type="entry name" value="PBP2_CrgA_like"/>
    <property type="match status" value="1"/>
</dbReference>
<dbReference type="STRING" id="314265.R2601_01205"/>
<organism evidence="6 7">
    <name type="scientific">Salipiger bermudensis (strain DSM 26914 / JCM 13377 / KCTC 12554 / HTCC2601)</name>
    <name type="common">Pelagibaca bermudensis</name>
    <dbReference type="NCBI Taxonomy" id="314265"/>
    <lineage>
        <taxon>Bacteria</taxon>
        <taxon>Pseudomonadati</taxon>
        <taxon>Pseudomonadota</taxon>
        <taxon>Alphaproteobacteria</taxon>
        <taxon>Rhodobacterales</taxon>
        <taxon>Roseobacteraceae</taxon>
        <taxon>Salipiger</taxon>
    </lineage>
</organism>
<dbReference type="InterPro" id="IPR000847">
    <property type="entry name" value="LysR_HTH_N"/>
</dbReference>
<keyword evidence="4" id="KW-0804">Transcription</keyword>
<dbReference type="GO" id="GO:0003700">
    <property type="term" value="F:DNA-binding transcription factor activity"/>
    <property type="evidence" value="ECO:0007669"/>
    <property type="project" value="InterPro"/>
</dbReference>
<dbReference type="PANTHER" id="PTHR30537:SF5">
    <property type="entry name" value="HTH-TYPE TRANSCRIPTIONAL ACTIVATOR TTDR-RELATED"/>
    <property type="match status" value="1"/>
</dbReference>
<dbReference type="Pfam" id="PF03466">
    <property type="entry name" value="LysR_substrate"/>
    <property type="match status" value="1"/>
</dbReference>
<gene>
    <name evidence="6" type="ORF">R2601_01205</name>
</gene>
<dbReference type="eggNOG" id="COG0583">
    <property type="taxonomic scope" value="Bacteria"/>
</dbReference>
<evidence type="ECO:0000256" key="1">
    <source>
        <dbReference type="ARBA" id="ARBA00009437"/>
    </source>
</evidence>
<dbReference type="GO" id="GO:0003677">
    <property type="term" value="F:DNA binding"/>
    <property type="evidence" value="ECO:0007669"/>
    <property type="project" value="UniProtKB-KW"/>
</dbReference>
<dbReference type="InterPro" id="IPR005119">
    <property type="entry name" value="LysR_subst-bd"/>
</dbReference>
<dbReference type="FunFam" id="1.10.10.10:FF:000001">
    <property type="entry name" value="LysR family transcriptional regulator"/>
    <property type="match status" value="1"/>
</dbReference>
<keyword evidence="7" id="KW-1185">Reference proteome</keyword>
<keyword evidence="3" id="KW-0238">DNA-binding</keyword>
<dbReference type="Gene3D" id="3.40.190.290">
    <property type="match status" value="1"/>
</dbReference>
<accession>Q0FUR7</accession>
<reference evidence="6 7" key="1">
    <citation type="journal article" date="2010" name="J. Bacteriol.">
        <title>Genome sequences of Pelagibaca bermudensis HTCC2601T and Maritimibacter alkaliphilus HTCC2654T, the type strains of two marine Roseobacter genera.</title>
        <authorList>
            <person name="Thrash J.C."/>
            <person name="Cho J.C."/>
            <person name="Ferriera S."/>
            <person name="Johnson J."/>
            <person name="Vergin K.L."/>
            <person name="Giovannoni S.J."/>
        </authorList>
    </citation>
    <scope>NUCLEOTIDE SEQUENCE [LARGE SCALE GENOMIC DNA]</scope>
    <source>
        <strain evidence="7">DSM 26914 / JCM 13377 / KCTC 12554 / HTCC2601</strain>
    </source>
</reference>
<evidence type="ECO:0000313" key="7">
    <source>
        <dbReference type="Proteomes" id="UP000006230"/>
    </source>
</evidence>
<evidence type="ECO:0000256" key="3">
    <source>
        <dbReference type="ARBA" id="ARBA00023125"/>
    </source>
</evidence>
<protein>
    <submittedName>
        <fullName evidence="6">Transcriptional regulator</fullName>
    </submittedName>
</protein>
<evidence type="ECO:0000313" key="6">
    <source>
        <dbReference type="EMBL" id="EAU48014.1"/>
    </source>
</evidence>
<keyword evidence="2" id="KW-0805">Transcription regulation</keyword>
<feature type="domain" description="HTH lysR-type" evidence="5">
    <location>
        <begin position="3"/>
        <end position="60"/>
    </location>
</feature>
<dbReference type="InterPro" id="IPR036390">
    <property type="entry name" value="WH_DNA-bd_sf"/>
</dbReference>
<dbReference type="EMBL" id="AATQ01000003">
    <property type="protein sequence ID" value="EAU48014.1"/>
    <property type="molecule type" value="Genomic_DNA"/>
</dbReference>
<comment type="similarity">
    <text evidence="1">Belongs to the LysR transcriptional regulatory family.</text>
</comment>
<dbReference type="InterPro" id="IPR036388">
    <property type="entry name" value="WH-like_DNA-bd_sf"/>
</dbReference>
<evidence type="ECO:0000256" key="2">
    <source>
        <dbReference type="ARBA" id="ARBA00023015"/>
    </source>
</evidence>
<dbReference type="RefSeq" id="WP_007803801.1">
    <property type="nucleotide sequence ID" value="NZ_DS022279.1"/>
</dbReference>
<dbReference type="PROSITE" id="PS50931">
    <property type="entry name" value="HTH_LYSR"/>
    <property type="match status" value="1"/>
</dbReference>
<proteinExistence type="inferred from homology"/>
<dbReference type="Gene3D" id="1.10.10.10">
    <property type="entry name" value="Winged helix-like DNA-binding domain superfamily/Winged helix DNA-binding domain"/>
    <property type="match status" value="1"/>
</dbReference>
<dbReference type="HOGENOM" id="CLU_039613_16_0_5"/>
<sequence>MLHTNSDMHLFVAAVEEQGFAAAARRLAISPSTVSKAINRLEAALSVRLVDRDTRHFVATSEGLTFYHGCCRAIEAMQDAEASVSGSKLQAKGKLRVSVSASTAEARIGPMMHEFHAAYPEIDIAFHLRNGYVDPIEAGVDITISHEPPVRDTFVARRLCYTPLLVCAAPSYLERRGRPQRPTDLRDHNCILSTREVFNTWQFEEAGELRPQPVHGAFRASQGSMLRQLALSGVGIANLMTYQVRDDLRAGRLVELLPRFRPTQGIPLYAVYHDRRNLNARIRCFVDFLADILTRDDDAPRPYPREVGT</sequence>
<dbReference type="InterPro" id="IPR058163">
    <property type="entry name" value="LysR-type_TF_proteobact-type"/>
</dbReference>
<dbReference type="OrthoDB" id="9813056at2"/>
<evidence type="ECO:0000259" key="5">
    <source>
        <dbReference type="PROSITE" id="PS50931"/>
    </source>
</evidence>